<accession>A0A022RRT5</accession>
<feature type="compositionally biased region" description="Polar residues" evidence="7">
    <location>
        <begin position="892"/>
        <end position="907"/>
    </location>
</feature>
<dbReference type="Pfam" id="PF25579">
    <property type="entry name" value="TPR_TRIP12_N"/>
    <property type="match status" value="1"/>
</dbReference>
<name>A0A022RRT5_ERYGU</name>
<dbReference type="InterPro" id="IPR000569">
    <property type="entry name" value="HECT_dom"/>
</dbReference>
<dbReference type="InterPro" id="IPR011989">
    <property type="entry name" value="ARM-like"/>
</dbReference>
<feature type="domain" description="HECT" evidence="8">
    <location>
        <begin position="1154"/>
        <end position="1517"/>
    </location>
</feature>
<feature type="active site" description="Glycyl thioester intermediate" evidence="6">
    <location>
        <position position="1484"/>
    </location>
</feature>
<dbReference type="STRING" id="4155.A0A022RRT5"/>
<dbReference type="InterPro" id="IPR045322">
    <property type="entry name" value="HECTD1/TRIP12-like"/>
</dbReference>
<dbReference type="PANTHER" id="PTHR45670">
    <property type="entry name" value="E3 UBIQUITIN-PROTEIN LIGASE TRIP12"/>
    <property type="match status" value="1"/>
</dbReference>
<evidence type="ECO:0000313" key="9">
    <source>
        <dbReference type="EMBL" id="EYU41635.1"/>
    </source>
</evidence>
<feature type="compositionally biased region" description="Low complexity" evidence="7">
    <location>
        <begin position="827"/>
        <end position="839"/>
    </location>
</feature>
<evidence type="ECO:0000259" key="8">
    <source>
        <dbReference type="PROSITE" id="PS50237"/>
    </source>
</evidence>
<evidence type="ECO:0000313" key="10">
    <source>
        <dbReference type="Proteomes" id="UP000030748"/>
    </source>
</evidence>
<comment type="catalytic activity">
    <reaction evidence="1">
        <text>S-ubiquitinyl-[E2 ubiquitin-conjugating enzyme]-L-cysteine + [acceptor protein]-L-lysine = [E2 ubiquitin-conjugating enzyme]-L-cysteine + N(6)-ubiquitinyl-[acceptor protein]-L-lysine.</text>
        <dbReference type="EC" id="2.3.2.26"/>
    </reaction>
</comment>
<dbReference type="GO" id="GO:0061630">
    <property type="term" value="F:ubiquitin protein ligase activity"/>
    <property type="evidence" value="ECO:0000318"/>
    <property type="project" value="GO_Central"/>
</dbReference>
<protein>
    <recommendedName>
        <fullName evidence="3">HECT-type E3 ubiquitin transferase</fullName>
        <ecNumber evidence="3">2.3.2.26</ecNumber>
    </recommendedName>
</protein>
<dbReference type="Gene3D" id="3.30.2410.10">
    <property type="entry name" value="Hect, E3 ligase catalytic domain"/>
    <property type="match status" value="1"/>
</dbReference>
<proteinExistence type="inferred from homology"/>
<feature type="compositionally biased region" description="Polar residues" evidence="7">
    <location>
        <begin position="863"/>
        <end position="875"/>
    </location>
</feature>
<keyword evidence="4" id="KW-0808">Transferase</keyword>
<keyword evidence="10" id="KW-1185">Reference proteome</keyword>
<evidence type="ECO:0000256" key="7">
    <source>
        <dbReference type="SAM" id="MobiDB-lite"/>
    </source>
</evidence>
<evidence type="ECO:0000256" key="4">
    <source>
        <dbReference type="ARBA" id="ARBA00022679"/>
    </source>
</evidence>
<feature type="region of interest" description="Disordered" evidence="7">
    <location>
        <begin position="858"/>
        <end position="907"/>
    </location>
</feature>
<feature type="region of interest" description="Disordered" evidence="7">
    <location>
        <begin position="1"/>
        <end position="77"/>
    </location>
</feature>
<dbReference type="GO" id="GO:0043161">
    <property type="term" value="P:proteasome-mediated ubiquitin-dependent protein catabolic process"/>
    <property type="evidence" value="ECO:0000318"/>
    <property type="project" value="GO_Central"/>
</dbReference>
<evidence type="ECO:0000256" key="6">
    <source>
        <dbReference type="PROSITE-ProRule" id="PRU00104"/>
    </source>
</evidence>
<dbReference type="Pfam" id="PF00632">
    <property type="entry name" value="HECT"/>
    <property type="match status" value="1"/>
</dbReference>
<dbReference type="SUPFAM" id="SSF48371">
    <property type="entry name" value="ARM repeat"/>
    <property type="match status" value="1"/>
</dbReference>
<dbReference type="eggNOG" id="KOG0168">
    <property type="taxonomic scope" value="Eukaryota"/>
</dbReference>
<feature type="compositionally biased region" description="Low complexity" evidence="7">
    <location>
        <begin position="54"/>
        <end position="63"/>
    </location>
</feature>
<dbReference type="SUPFAM" id="SSF56204">
    <property type="entry name" value="Hect, E3 ligase catalytic domain"/>
    <property type="match status" value="1"/>
</dbReference>
<dbReference type="SMART" id="SM00119">
    <property type="entry name" value="HECTc"/>
    <property type="match status" value="1"/>
</dbReference>
<gene>
    <name evidence="9" type="ORF">MIMGU_mgv1a000163mg</name>
</gene>
<dbReference type="EC" id="2.3.2.26" evidence="3"/>
<comment type="similarity">
    <text evidence="2">Belongs to the UPL family. K-HECT subfamily.</text>
</comment>
<feature type="region of interest" description="Disordered" evidence="7">
    <location>
        <begin position="1118"/>
        <end position="1137"/>
    </location>
</feature>
<sequence>MENRGQKRTEDVDELPADKRPCSSLEFRPSSSNSSPQTPMSTAHESQDGDMDTSSSTSGSLRSEGGEGEKESVYGSCDSDNGVHDYYRHRIGNDQSKFKKMLSSLSEEVDESGQLALLTELCELLSFCSDSSLSSLMVDSFSPILVRLSRHESNPDIMLLAIRALTYLCDVNSRSSGFLVRHDAVPVLCQRLMTMEFLDVAEQCLQALEKISREQPLACLQSGAIMAVLRYIDFFSTSVQRVALSTVFNICKKLSPESPALFMDAVPILCNLLQYEDRQLVESVASCLIKIGDQVRRSPDLLDEMCKPGLVQHTLHHIGLNSRTTLSQPTYIGLVGLLVKLAAGSTVAFRTLFELNISNTCKDILSSYDLSHKVQSTLTVDGHHNRIHEVLKLLNELLPTNSPEQDSQQKSEKEDFLFSHPDILKKFGVDLLPTLIQVVNSGMNLFMCYGCLSIINKLVHWTTSDGLHRLLQTANFSSFLAGMFTRKDHHVILLALQIVDAIMLKLPHVYLNSFIKEGVPYSLYVLFSPDKDLKGSPVFDGIGVENDSALKPASRGVHRCPCFAFDICQSSKSPENGTCKLEKDTVQILAKRIWISYFETESVNPEKGVTDVLQKLRTLSTALTVLVNESQEEATSSKLEEDFFDLLHQIMSELKEEDYISTFEFVESGLIKSLVDYLSNGRHIGQEVTHAADHFCTMGKRFEVFGQLLMSCTDPASEKSLILALIQRLQNALSSVENFPVIPSHAYRTRNYYATVPSGHCTPYPCLKVQFVREKEENCLRDYADDIVNVDPFVPLEEIEGYLLPRVRNDKTVNSTLRSEDSKLKDSTCSPSPSDSSTPRAKSADDIAPMVDVDELQEVKPNVLSSPTNISSSAQKVMDAVEDSVDQEGHNPLQQEASTSTDSEDTPASLQLYLEGQELNCKLTLYQSILKQQTGTEHDSMSIATLWSRVYKITYGRHATTERIHCKRSHDEFTLSLLCEKTFSQYTPYFCRMFLSNAEAEELGPSYDVISLLKSLEGINRLRFHLMSRETTRVFAEGRTDDLNKLNSAICEVHQNEFVNKKLTEKLEQQMRNPIAASVGAMPAWCTLLMNWCPFLFGFEARCKYFHIAALGRLPNHTQSTSHGNNGGGSSGRHQNPRKKILVHRNKILESAAHMMELHSRQKVVLEVEYSEEVGTGLGPTLEFYTLVCHEFQRSGLGMWRDDCLVSLFGLFPRPWSPSSSSTVHSEVIKKFTLLGHIVAKAIQDGRLLDLPFAKAFYKLILGKELSLYDIQSFDPALGRALLEFQAVVERKQYLKSHCEDSSRDVDVLLRNTKIEDMCLDFSLPGYPDYVLASGLDSKMVNLHNLEEYVALMVDATTKSGIARQVEAFKSGFDQVFPIRHLKVFTEEELERLLCGEHVIWNSDELLDHIKFDHGYTISSPPIANLLEIMKEFDLKQQRAFLQFVTGAPRLPTGGLASLSPNLTIVRKHCSKGIDDDLPSVMTCANYLKLPPYSSKEVMREKLLYAITEGQGSFHLS</sequence>
<dbReference type="Gene3D" id="3.90.1750.10">
    <property type="entry name" value="Hect, E3 ligase catalytic domains"/>
    <property type="match status" value="1"/>
</dbReference>
<evidence type="ECO:0000256" key="1">
    <source>
        <dbReference type="ARBA" id="ARBA00000885"/>
    </source>
</evidence>
<reference evidence="9 10" key="1">
    <citation type="journal article" date="2013" name="Proc. Natl. Acad. Sci. U.S.A.">
        <title>Fine-scale variation in meiotic recombination in Mimulus inferred from population shotgun sequencing.</title>
        <authorList>
            <person name="Hellsten U."/>
            <person name="Wright K.M."/>
            <person name="Jenkins J."/>
            <person name="Shu S."/>
            <person name="Yuan Y."/>
            <person name="Wessler S.R."/>
            <person name="Schmutz J."/>
            <person name="Willis J.H."/>
            <person name="Rokhsar D.S."/>
        </authorList>
    </citation>
    <scope>NUCLEOTIDE SEQUENCE [LARGE SCALE GENOMIC DNA]</scope>
    <source>
        <strain evidence="10">cv. DUN x IM62</strain>
    </source>
</reference>
<dbReference type="InterPro" id="IPR057948">
    <property type="entry name" value="TPR_TRIP12_N"/>
</dbReference>
<organism evidence="9 10">
    <name type="scientific">Erythranthe guttata</name>
    <name type="common">Yellow monkey flower</name>
    <name type="synonym">Mimulus guttatus</name>
    <dbReference type="NCBI Taxonomy" id="4155"/>
    <lineage>
        <taxon>Eukaryota</taxon>
        <taxon>Viridiplantae</taxon>
        <taxon>Streptophyta</taxon>
        <taxon>Embryophyta</taxon>
        <taxon>Tracheophyta</taxon>
        <taxon>Spermatophyta</taxon>
        <taxon>Magnoliopsida</taxon>
        <taxon>eudicotyledons</taxon>
        <taxon>Gunneridae</taxon>
        <taxon>Pentapetalae</taxon>
        <taxon>asterids</taxon>
        <taxon>lamiids</taxon>
        <taxon>Lamiales</taxon>
        <taxon>Phrymaceae</taxon>
        <taxon>Erythranthe</taxon>
    </lineage>
</organism>
<dbReference type="PROSITE" id="PS50237">
    <property type="entry name" value="HECT"/>
    <property type="match status" value="1"/>
</dbReference>
<dbReference type="PANTHER" id="PTHR45670:SF10">
    <property type="entry name" value="E3 UBIQUITIN-PROTEIN LIGASE UPL4"/>
    <property type="match status" value="1"/>
</dbReference>
<dbReference type="InterPro" id="IPR016024">
    <property type="entry name" value="ARM-type_fold"/>
</dbReference>
<dbReference type="Proteomes" id="UP000030748">
    <property type="component" value="Unassembled WGS sequence"/>
</dbReference>
<dbReference type="InterPro" id="IPR035983">
    <property type="entry name" value="Hect_E3_ubiquitin_ligase"/>
</dbReference>
<dbReference type="PhylomeDB" id="A0A022RRT5"/>
<feature type="region of interest" description="Disordered" evidence="7">
    <location>
        <begin position="814"/>
        <end position="846"/>
    </location>
</feature>
<evidence type="ECO:0000256" key="3">
    <source>
        <dbReference type="ARBA" id="ARBA00012485"/>
    </source>
</evidence>
<dbReference type="EMBL" id="KI630319">
    <property type="protein sequence ID" value="EYU41635.1"/>
    <property type="molecule type" value="Genomic_DNA"/>
</dbReference>
<dbReference type="CDD" id="cd00078">
    <property type="entry name" value="HECTc"/>
    <property type="match status" value="1"/>
</dbReference>
<evidence type="ECO:0000256" key="2">
    <source>
        <dbReference type="ARBA" id="ARBA00006331"/>
    </source>
</evidence>
<dbReference type="GO" id="GO:0000209">
    <property type="term" value="P:protein polyubiquitination"/>
    <property type="evidence" value="ECO:0000318"/>
    <property type="project" value="GO_Central"/>
</dbReference>
<feature type="compositionally biased region" description="Low complexity" evidence="7">
    <location>
        <begin position="23"/>
        <end position="41"/>
    </location>
</feature>
<dbReference type="FunFam" id="3.30.2410.10:FF:000007">
    <property type="entry name" value="Putative E3 ubiquitin-protein ligase HECTD1"/>
    <property type="match status" value="1"/>
</dbReference>
<dbReference type="eggNOG" id="KOG0170">
    <property type="taxonomic scope" value="Eukaryota"/>
</dbReference>
<feature type="compositionally biased region" description="Basic and acidic residues" evidence="7">
    <location>
        <begin position="1"/>
        <end position="21"/>
    </location>
</feature>
<dbReference type="Gene3D" id="1.25.10.10">
    <property type="entry name" value="Leucine-rich Repeat Variant"/>
    <property type="match status" value="1"/>
</dbReference>
<dbReference type="OrthoDB" id="900118at2759"/>
<evidence type="ECO:0000256" key="5">
    <source>
        <dbReference type="ARBA" id="ARBA00022786"/>
    </source>
</evidence>
<keyword evidence="5 6" id="KW-0833">Ubl conjugation pathway</keyword>